<dbReference type="GeneID" id="16997861"/>
<reference evidence="3 4" key="2">
    <citation type="journal article" date="2007" name="BMC Biol.">
        <title>A 100%-complete sequence reveals unusually simple genomic features in the hot-spring red alga Cyanidioschyzon merolae.</title>
        <authorList>
            <person name="Nozaki H."/>
            <person name="Takano H."/>
            <person name="Misumi O."/>
            <person name="Terasawa K."/>
            <person name="Matsuzaki M."/>
            <person name="Maruyama S."/>
            <person name="Nishida K."/>
            <person name="Yagisawa F."/>
            <person name="Yoshida Y."/>
            <person name="Fujiwara T."/>
            <person name="Takio S."/>
            <person name="Tamura K."/>
            <person name="Chung S.J."/>
            <person name="Nakamura S."/>
            <person name="Kuroiwa H."/>
            <person name="Tanaka K."/>
            <person name="Sato N."/>
            <person name="Kuroiwa T."/>
        </authorList>
    </citation>
    <scope>NUCLEOTIDE SEQUENCE [LARGE SCALE GENOMIC DNA]</scope>
    <source>
        <strain evidence="3 4">10D</strain>
    </source>
</reference>
<dbReference type="AlphaFoldDB" id="M1UXE8"/>
<proteinExistence type="predicted"/>
<dbReference type="OrthoDB" id="10562039at2759"/>
<evidence type="ECO:0000256" key="2">
    <source>
        <dbReference type="SAM" id="MobiDB-lite"/>
    </source>
</evidence>
<evidence type="ECO:0000313" key="4">
    <source>
        <dbReference type="Proteomes" id="UP000007014"/>
    </source>
</evidence>
<evidence type="ECO:0000313" key="3">
    <source>
        <dbReference type="EMBL" id="BAM83136.1"/>
    </source>
</evidence>
<sequence>MSRFLSRIWTRDVLRAFWVQDRRVLHRCLAPASCRQWQLQGFGSRKLTDTAARSKEEAETAAGGAPHAQTQSEVLSTIEALLSKPWTGEFEANLVPLEPHLERAATILAREQADWQKVQVATGPSPTAEARAFVHDLHLLFLVKEMAPTASLLAETALDLLRLRMDETGFLGSQVKPSKSQLESEIEDTVRAYEAATRRLESAKEKAVRDAPIREPIWNEAIRKWELDVGIHILQLRQTISIEGYSERFGAIAGHRIVPARVVSIEKSDSTG</sequence>
<keyword evidence="4" id="KW-1185">Reference proteome</keyword>
<name>M1UXE8_CYAM1</name>
<keyword evidence="1" id="KW-0175">Coiled coil</keyword>
<gene>
    <name evidence="3" type="ORF">CYME_CMT126C</name>
</gene>
<dbReference type="Gramene" id="CMT126CT">
    <property type="protein sequence ID" value="CMT126CT"/>
    <property type="gene ID" value="CMT126C"/>
</dbReference>
<dbReference type="KEGG" id="cme:CYME_CMT126C"/>
<accession>M1UXE8</accession>
<organism evidence="3 4">
    <name type="scientific">Cyanidioschyzon merolae (strain NIES-3377 / 10D)</name>
    <name type="common">Unicellular red alga</name>
    <dbReference type="NCBI Taxonomy" id="280699"/>
    <lineage>
        <taxon>Eukaryota</taxon>
        <taxon>Rhodophyta</taxon>
        <taxon>Bangiophyceae</taxon>
        <taxon>Cyanidiales</taxon>
        <taxon>Cyanidiaceae</taxon>
        <taxon>Cyanidioschyzon</taxon>
    </lineage>
</organism>
<feature type="coiled-coil region" evidence="1">
    <location>
        <begin position="179"/>
        <end position="206"/>
    </location>
</feature>
<dbReference type="HOGENOM" id="CLU_1024355_0_0_1"/>
<feature type="region of interest" description="Disordered" evidence="2">
    <location>
        <begin position="51"/>
        <end position="70"/>
    </location>
</feature>
<evidence type="ECO:0000256" key="1">
    <source>
        <dbReference type="SAM" id="Coils"/>
    </source>
</evidence>
<dbReference type="Proteomes" id="UP000007014">
    <property type="component" value="Chromosome 20"/>
</dbReference>
<reference evidence="3 4" key="1">
    <citation type="journal article" date="2004" name="Nature">
        <title>Genome sequence of the ultrasmall unicellular red alga Cyanidioschyzon merolae 10D.</title>
        <authorList>
            <person name="Matsuzaki M."/>
            <person name="Misumi O."/>
            <person name="Shin-i T."/>
            <person name="Maruyama S."/>
            <person name="Takahara M."/>
            <person name="Miyagishima S."/>
            <person name="Mori T."/>
            <person name="Nishida K."/>
            <person name="Yagisawa F."/>
            <person name="Nishida K."/>
            <person name="Yoshida Y."/>
            <person name="Nishimura Y."/>
            <person name="Nakao S."/>
            <person name="Kobayashi T."/>
            <person name="Momoyama Y."/>
            <person name="Higashiyama T."/>
            <person name="Minoda A."/>
            <person name="Sano M."/>
            <person name="Nomoto H."/>
            <person name="Oishi K."/>
            <person name="Hayashi H."/>
            <person name="Ohta F."/>
            <person name="Nishizaka S."/>
            <person name="Haga S."/>
            <person name="Miura S."/>
            <person name="Morishita T."/>
            <person name="Kabeya Y."/>
            <person name="Terasawa K."/>
            <person name="Suzuki Y."/>
            <person name="Ishii Y."/>
            <person name="Asakawa S."/>
            <person name="Takano H."/>
            <person name="Ohta N."/>
            <person name="Kuroiwa H."/>
            <person name="Tanaka K."/>
            <person name="Shimizu N."/>
            <person name="Sugano S."/>
            <person name="Sato N."/>
            <person name="Nozaki H."/>
            <person name="Ogasawara N."/>
            <person name="Kohara Y."/>
            <person name="Kuroiwa T."/>
        </authorList>
    </citation>
    <scope>NUCLEOTIDE SEQUENCE [LARGE SCALE GENOMIC DNA]</scope>
    <source>
        <strain evidence="3 4">10D</strain>
    </source>
</reference>
<protein>
    <submittedName>
        <fullName evidence="3">Uncharacterized protein</fullName>
    </submittedName>
</protein>
<dbReference type="RefSeq" id="XP_005539172.1">
    <property type="nucleotide sequence ID" value="XM_005539115.1"/>
</dbReference>
<dbReference type="EMBL" id="AP006502">
    <property type="protein sequence ID" value="BAM83136.1"/>
    <property type="molecule type" value="Genomic_DNA"/>
</dbReference>